<evidence type="ECO:0000256" key="1">
    <source>
        <dbReference type="ARBA" id="ARBA00023015"/>
    </source>
</evidence>
<dbReference type="OrthoDB" id="1890360at2759"/>
<accession>A0A8S0UGD3</accession>
<gene>
    <name evidence="4" type="ORF">OLEA9_A085287</name>
</gene>
<feature type="short sequence motif" description="VHIID" evidence="3">
    <location>
        <begin position="310"/>
        <end position="314"/>
    </location>
</feature>
<dbReference type="Gramene" id="OE9A085287T1">
    <property type="protein sequence ID" value="OE9A085287C1"/>
    <property type="gene ID" value="OE9A085287"/>
</dbReference>
<evidence type="ECO:0000313" key="4">
    <source>
        <dbReference type="EMBL" id="CAA3014457.1"/>
    </source>
</evidence>
<evidence type="ECO:0000256" key="3">
    <source>
        <dbReference type="PROSITE-ProRule" id="PRU01191"/>
    </source>
</evidence>
<name>A0A8S0UGD3_OLEEU</name>
<dbReference type="PROSITE" id="PS50985">
    <property type="entry name" value="GRAS"/>
    <property type="match status" value="1"/>
</dbReference>
<proteinExistence type="inferred from homology"/>
<keyword evidence="5" id="KW-1185">Reference proteome</keyword>
<reference evidence="4 5" key="1">
    <citation type="submission" date="2019-12" db="EMBL/GenBank/DDBJ databases">
        <authorList>
            <person name="Alioto T."/>
            <person name="Alioto T."/>
            <person name="Gomez Garrido J."/>
        </authorList>
    </citation>
    <scope>NUCLEOTIDE SEQUENCE [LARGE SCALE GENOMIC DNA]</scope>
</reference>
<dbReference type="InterPro" id="IPR005202">
    <property type="entry name" value="TF_GRAS"/>
</dbReference>
<comment type="caution">
    <text evidence="3">Lacks conserved residue(s) required for the propagation of feature annotation.</text>
</comment>
<feature type="region of interest" description="PFYRE" evidence="3">
    <location>
        <begin position="402"/>
        <end position="493"/>
    </location>
</feature>
<organism evidence="4 5">
    <name type="scientific">Olea europaea subsp. europaea</name>
    <dbReference type="NCBI Taxonomy" id="158383"/>
    <lineage>
        <taxon>Eukaryota</taxon>
        <taxon>Viridiplantae</taxon>
        <taxon>Streptophyta</taxon>
        <taxon>Embryophyta</taxon>
        <taxon>Tracheophyta</taxon>
        <taxon>Spermatophyta</taxon>
        <taxon>Magnoliopsida</taxon>
        <taxon>eudicotyledons</taxon>
        <taxon>Gunneridae</taxon>
        <taxon>Pentapetalae</taxon>
        <taxon>asterids</taxon>
        <taxon>lamiids</taxon>
        <taxon>Lamiales</taxon>
        <taxon>Oleaceae</taxon>
        <taxon>Oleeae</taxon>
        <taxon>Olea</taxon>
    </lineage>
</organism>
<dbReference type="AlphaFoldDB" id="A0A8S0UGD3"/>
<sequence length="575" mass="63723">MAYTCTDTGNLMAIAQQLINQKQQQDQQQQQLLSINPFCSTNAGSGNQHNAAAASSMSYGADGGYCDPFQVTDETVASERGFQFPNLEQHSTGFQYSDLCGGTGGEFDSDEWMESLMGDKDSAERSKFPADCDAWQTESEFNFYSADPFSIPPSDLNRVIFSEPPEASTWVPLPPQPANVSNLVAFTGNTGTSTSPPESSPSKNPILNALVECAQLSEIDPENAMKSLIQLRDSVSQHGDPIERVAYYFHQALYSRVSTSAEGIQNVYNADSEEFNSLYKVINDACPYSKFVHLTANQAILEATENSIRIHILDFGIVQGVQWAALLQAFATRRTGKPEMIRVSGIPAPILGNSPAALLMATGNRLDEFAKLLGLNFEFEPVLTPVEELNRATFRVHSDEVIAVNFMLQLHNFLDESNKNVEALLKLAKSLNPCVVTFGEYEASLNRGEFLPRFKKALKYYGAVFESLDPNLPRDSPDRLRMEMLLFGRRIAGAVSAEESGTKRFSMEDKEFWRSLMENAGLEPLGLSHYSKSQARILLWNCNYSVSYKVVDSSPPGFLSLYWNDVPLLSVSSWH</sequence>
<dbReference type="Proteomes" id="UP000594638">
    <property type="component" value="Unassembled WGS sequence"/>
</dbReference>
<keyword evidence="2" id="KW-0804">Transcription</keyword>
<feature type="region of interest" description="SAW" evidence="3">
    <location>
        <begin position="496"/>
        <end position="575"/>
    </location>
</feature>
<comment type="similarity">
    <text evidence="3">Belongs to the GRAS family.</text>
</comment>
<feature type="region of interest" description="Leucine repeat II (LRII)" evidence="3">
    <location>
        <begin position="361"/>
        <end position="393"/>
    </location>
</feature>
<protein>
    <submittedName>
        <fullName evidence="4">Scarecrow 4</fullName>
    </submittedName>
</protein>
<evidence type="ECO:0000256" key="2">
    <source>
        <dbReference type="ARBA" id="ARBA00023163"/>
    </source>
</evidence>
<dbReference type="Pfam" id="PF03514">
    <property type="entry name" value="GRAS"/>
    <property type="match status" value="1"/>
</dbReference>
<dbReference type="EMBL" id="CACTIH010007489">
    <property type="protein sequence ID" value="CAA3014457.1"/>
    <property type="molecule type" value="Genomic_DNA"/>
</dbReference>
<evidence type="ECO:0000313" key="5">
    <source>
        <dbReference type="Proteomes" id="UP000594638"/>
    </source>
</evidence>
<keyword evidence="1" id="KW-0805">Transcription regulation</keyword>
<comment type="caution">
    <text evidence="4">The sequence shown here is derived from an EMBL/GenBank/DDBJ whole genome shotgun (WGS) entry which is preliminary data.</text>
</comment>
<dbReference type="PANTHER" id="PTHR31636">
    <property type="entry name" value="OSJNBA0084A10.13 PROTEIN-RELATED"/>
    <property type="match status" value="1"/>
</dbReference>